<evidence type="ECO:0000313" key="10">
    <source>
        <dbReference type="Proteomes" id="UP000637383"/>
    </source>
</evidence>
<keyword evidence="6" id="KW-0175">Coiled coil</keyword>
<proteinExistence type="predicted"/>
<reference evidence="9 10" key="1">
    <citation type="journal article" date="2020" name="ISME J.">
        <title>Comparative genomics reveals insights into cyanobacterial evolution and habitat adaptation.</title>
        <authorList>
            <person name="Chen M.Y."/>
            <person name="Teng W.K."/>
            <person name="Zhao L."/>
            <person name="Hu C.X."/>
            <person name="Zhou Y.K."/>
            <person name="Han B.P."/>
            <person name="Song L.R."/>
            <person name="Shu W.S."/>
        </authorList>
    </citation>
    <scope>NUCLEOTIDE SEQUENCE [LARGE SCALE GENOMIC DNA]</scope>
    <source>
        <strain evidence="9 10">FACHB-159</strain>
    </source>
</reference>
<organism evidence="9 10">
    <name type="scientific">Nostoc paludosum FACHB-159</name>
    <dbReference type="NCBI Taxonomy" id="2692908"/>
    <lineage>
        <taxon>Bacteria</taxon>
        <taxon>Bacillati</taxon>
        <taxon>Cyanobacteriota</taxon>
        <taxon>Cyanophyceae</taxon>
        <taxon>Nostocales</taxon>
        <taxon>Nostocaceae</taxon>
        <taxon>Nostoc</taxon>
    </lineage>
</organism>
<feature type="domain" description="Protein kinase" evidence="7">
    <location>
        <begin position="13"/>
        <end position="275"/>
    </location>
</feature>
<dbReference type="EMBL" id="JACJTU010000106">
    <property type="protein sequence ID" value="MBD2739707.1"/>
    <property type="molecule type" value="Genomic_DNA"/>
</dbReference>
<evidence type="ECO:0000259" key="7">
    <source>
        <dbReference type="PROSITE" id="PS50011"/>
    </source>
</evidence>
<dbReference type="CDD" id="cd14014">
    <property type="entry name" value="STKc_PknB_like"/>
    <property type="match status" value="1"/>
</dbReference>
<dbReference type="InterPro" id="IPR008271">
    <property type="entry name" value="Ser/Thr_kinase_AS"/>
</dbReference>
<dbReference type="Gene3D" id="3.30.450.40">
    <property type="match status" value="2"/>
</dbReference>
<dbReference type="InterPro" id="IPR041664">
    <property type="entry name" value="AAA_16"/>
</dbReference>
<feature type="coiled-coil region" evidence="6">
    <location>
        <begin position="1697"/>
        <end position="1731"/>
    </location>
</feature>
<dbReference type="PRINTS" id="PR00344">
    <property type="entry name" value="BCTRLSENSOR"/>
</dbReference>
<dbReference type="EC" id="2.7.13.3" evidence="2"/>
<dbReference type="RefSeq" id="WP_190960187.1">
    <property type="nucleotide sequence ID" value="NZ_JACJTU010000106.1"/>
</dbReference>
<dbReference type="InterPro" id="IPR029016">
    <property type="entry name" value="GAF-like_dom_sf"/>
</dbReference>
<dbReference type="InterPro" id="IPR011009">
    <property type="entry name" value="Kinase-like_dom_sf"/>
</dbReference>
<dbReference type="InterPro" id="IPR053159">
    <property type="entry name" value="Hybrid_Histidine_Kinase"/>
</dbReference>
<keyword evidence="4" id="KW-0418">Kinase</keyword>
<feature type="domain" description="Histidine kinase" evidence="8">
    <location>
        <begin position="1740"/>
        <end position="1997"/>
    </location>
</feature>
<dbReference type="SUPFAM" id="SSF47384">
    <property type="entry name" value="Homodimeric domain of signal transducing histidine kinase"/>
    <property type="match status" value="1"/>
</dbReference>
<dbReference type="InterPro" id="IPR027417">
    <property type="entry name" value="P-loop_NTPase"/>
</dbReference>
<dbReference type="PANTHER" id="PTHR43642">
    <property type="entry name" value="HYBRID SIGNAL TRANSDUCTION HISTIDINE KINASE G"/>
    <property type="match status" value="1"/>
</dbReference>
<dbReference type="SUPFAM" id="SSF55781">
    <property type="entry name" value="GAF domain-like"/>
    <property type="match status" value="2"/>
</dbReference>
<dbReference type="PROSITE" id="PS00108">
    <property type="entry name" value="PROTEIN_KINASE_ST"/>
    <property type="match status" value="1"/>
</dbReference>
<dbReference type="InterPro" id="IPR003594">
    <property type="entry name" value="HATPase_dom"/>
</dbReference>
<comment type="caution">
    <text evidence="9">The sequence shown here is derived from an EMBL/GenBank/DDBJ whole genome shotgun (WGS) entry which is preliminary data.</text>
</comment>
<evidence type="ECO:0000256" key="2">
    <source>
        <dbReference type="ARBA" id="ARBA00012438"/>
    </source>
</evidence>
<comment type="catalytic activity">
    <reaction evidence="1">
        <text>ATP + protein L-histidine = ADP + protein N-phospho-L-histidine.</text>
        <dbReference type="EC" id="2.7.13.3"/>
    </reaction>
</comment>
<gene>
    <name evidence="9" type="ORF">H6H03_38670</name>
</gene>
<dbReference type="Pfam" id="PF00069">
    <property type="entry name" value="Pkinase"/>
    <property type="match status" value="1"/>
</dbReference>
<keyword evidence="10" id="KW-1185">Reference proteome</keyword>
<dbReference type="PANTHER" id="PTHR43642:SF1">
    <property type="entry name" value="HYBRID SIGNAL TRANSDUCTION HISTIDINE KINASE G"/>
    <property type="match status" value="1"/>
</dbReference>
<dbReference type="Pfam" id="PF13185">
    <property type="entry name" value="GAF_2"/>
    <property type="match status" value="1"/>
</dbReference>
<evidence type="ECO:0000256" key="3">
    <source>
        <dbReference type="ARBA" id="ARBA00022553"/>
    </source>
</evidence>
<evidence type="ECO:0000313" key="9">
    <source>
        <dbReference type="EMBL" id="MBD2739707.1"/>
    </source>
</evidence>
<dbReference type="InterPro" id="IPR005467">
    <property type="entry name" value="His_kinase_dom"/>
</dbReference>
<dbReference type="InterPro" id="IPR036890">
    <property type="entry name" value="HATPase_C_sf"/>
</dbReference>
<evidence type="ECO:0000259" key="8">
    <source>
        <dbReference type="PROSITE" id="PS50109"/>
    </source>
</evidence>
<dbReference type="SMART" id="SM00220">
    <property type="entry name" value="S_TKc"/>
    <property type="match status" value="1"/>
</dbReference>
<evidence type="ECO:0000256" key="5">
    <source>
        <dbReference type="ARBA" id="ARBA00023012"/>
    </source>
</evidence>
<evidence type="ECO:0000256" key="6">
    <source>
        <dbReference type="SAM" id="Coils"/>
    </source>
</evidence>
<keyword evidence="5" id="KW-0902">Two-component regulatory system</keyword>
<dbReference type="InterPro" id="IPR000719">
    <property type="entry name" value="Prot_kinase_dom"/>
</dbReference>
<protein>
    <recommendedName>
        <fullName evidence="2">histidine kinase</fullName>
        <ecNumber evidence="2">2.7.13.3</ecNumber>
    </recommendedName>
</protein>
<dbReference type="InterPro" id="IPR003661">
    <property type="entry name" value="HisK_dim/P_dom"/>
</dbReference>
<accession>A0ABR8KPY9</accession>
<dbReference type="InterPro" id="IPR004358">
    <property type="entry name" value="Sig_transdc_His_kin-like_C"/>
</dbReference>
<dbReference type="SUPFAM" id="SSF55874">
    <property type="entry name" value="ATPase domain of HSP90 chaperone/DNA topoisomerase II/histidine kinase"/>
    <property type="match status" value="1"/>
</dbReference>
<dbReference type="Gene3D" id="1.10.287.130">
    <property type="match status" value="1"/>
</dbReference>
<dbReference type="Gene3D" id="3.30.565.10">
    <property type="entry name" value="Histidine kinase-like ATPase, C-terminal domain"/>
    <property type="match status" value="1"/>
</dbReference>
<keyword evidence="3" id="KW-0597">Phosphoprotein</keyword>
<dbReference type="Proteomes" id="UP000637383">
    <property type="component" value="Unassembled WGS sequence"/>
</dbReference>
<dbReference type="Gene3D" id="3.40.50.300">
    <property type="entry name" value="P-loop containing nucleotide triphosphate hydrolases"/>
    <property type="match status" value="1"/>
</dbReference>
<dbReference type="SMART" id="SM00065">
    <property type="entry name" value="GAF"/>
    <property type="match status" value="2"/>
</dbReference>
<dbReference type="SUPFAM" id="SSF52540">
    <property type="entry name" value="P-loop containing nucleoside triphosphate hydrolases"/>
    <property type="match status" value="1"/>
</dbReference>
<dbReference type="SMART" id="SM00388">
    <property type="entry name" value="HisKA"/>
    <property type="match status" value="1"/>
</dbReference>
<evidence type="ECO:0000256" key="4">
    <source>
        <dbReference type="ARBA" id="ARBA00022777"/>
    </source>
</evidence>
<dbReference type="SMART" id="SM00387">
    <property type="entry name" value="HATPase_c"/>
    <property type="match status" value="1"/>
</dbReference>
<dbReference type="Pfam" id="PF01590">
    <property type="entry name" value="GAF"/>
    <property type="match status" value="1"/>
</dbReference>
<dbReference type="Pfam" id="PF13191">
    <property type="entry name" value="AAA_16"/>
    <property type="match status" value="1"/>
</dbReference>
<evidence type="ECO:0000256" key="1">
    <source>
        <dbReference type="ARBA" id="ARBA00000085"/>
    </source>
</evidence>
<dbReference type="InterPro" id="IPR036097">
    <property type="entry name" value="HisK_dim/P_sf"/>
</dbReference>
<dbReference type="SUPFAM" id="SSF56112">
    <property type="entry name" value="Protein kinase-like (PK-like)"/>
    <property type="match status" value="1"/>
</dbReference>
<name>A0ABR8KPY9_9NOSO</name>
<dbReference type="Gene3D" id="1.10.510.10">
    <property type="entry name" value="Transferase(Phosphotransferase) domain 1"/>
    <property type="match status" value="1"/>
</dbReference>
<dbReference type="Pfam" id="PF02518">
    <property type="entry name" value="HATPase_c"/>
    <property type="match status" value="1"/>
</dbReference>
<sequence length="1999" mass="224189">MAAASSTPVVPGYQISSQLYAGQRTKVYQAIREQGSLAVVIKLLTSEYPSFKELLQFRNQYTISRNLHISGIVRPLSLEVYGNGYILVMEDEGEISLREYMKTTKLSLEEFLEIAIQLIQVLHNLHQNCVIHKDIKPANILIHPHTKQIRIIDFSIASLLPKETPEIKSPNILEGTLAYIAPEQTGRMNRGIDYRSDFYSLGVTLYELLTGELPFESDDLLELVHCHIARMPPELKNKKQIPQVLSAIVMKLMAKNAEDRYQSALGLKYDLEKCLAQLRETGNIIDFKIAQRDVCDRFAIPEKLYGRETEVATLLEGFERVANGNSEIMLVAGFSGIGKTSVVNEVHKPITRQQGYFVKGKFDQFNRNIPLSAFVQAFRDLIGQLLSESDVQLITWKAKILAAVGENGQLIVQMIPELERIIGKQPPVSKLSGSAAQNRFNLLFQKFIQVFTTKEHPLVMFLDDLQWADSASLNLLQLLMSARSSGYLLILGAYRDNEVFLGHPLMLALEQIQKAGVITNTITLPPLREITVNQLVADTLSCTEELAQPLARLVYQKAKGNPFFTTQFLKALYEDNWIQFQPQLGYWQCDIAAVRQLALTDDVVEFMALQLLKLPIETQAVLKLAACIGNCFDLSTVAIISEQLPADTAIALWKALQEGLILPISETYKFFQPHGLQEDEHTGKIVVSYKFLHDRVQQAAYSLIPQDQKQATHLKIGQLLLKNISATEREQKIFDIVNQLNYGSELITQTSQREELARLNLAAGLKARVSIAYTAATEYATFGIKLLKVDYWQSQYQLSLELHNLGAEAAYLAGNFELMAELIQIVLNNAENALDKIKVYEIQIQAYGAQNKSLEAVGLGKEVLESLGIKFPENASSDNVQAEISTTISLLAQESIEDLINLPPMTDKIALAAMRILSNITSFAYQVDPNLFLLLPLKQISLSHKYGNSPQSSFGYVVYGIILCGLVKDIESGYRFGNLAVNLLSQFDTKEVTSKTIHTFNCLVRHWKEHIQETLQSLWQAYSIGLETGDLEFAGLAIRYYSAHLYFLGQDLSTLEKDMRTYTHALGQIQQQGVANYNEIQRQRILNLLGEVDDVCCLKGEAYDEEVTLPASLAKNDMVALLEFYFSKLQLCYLFDKYELLQEYIVKTEQYLAGGLGLVIFRQCYFYASLARLSIFSNANQDIQTQLLNQVINNQEQMQLWANHCPTNVLHQFYLVEAEKNRVLSNQTAAIEYYDLAIAAAKESGYTQEEALANELAAKFYLNWGKQKVACGYMQEAYYCYARWGALAKTDDLEQRYPQLLHPILQPVTQNLNPLETLASITNISLTSTKTSRPSSTSINNIIDFVAILKAFQSLSSTIKLDELIHQITQILLQHSGGDGCALIMPNQASGWQLVASATLNAIELCSEPLEDSHNLPVKLIHYIKNTQELVIVDDLKTDLPVIDDYLIQQQPKSVLGLPIINQGHLIAILYLHSCTTSGVFTSDRILILNFLCTQAAISLENARLYQNLQRSESNEREKTEQLAQTLESLQLKNRKLSFRSDIDAALTSSECLTKMLQSCTQAVVQHLNAAFARIWTLNADENMLELQASAGLYTHLDGPHSRVPVGAFKIGLIAQELRPHLTNDVLNDPRVGNKEWAKEEGMVAFAGYPLIFEDRLMGVLALFARQALTDELLEMLKLVADEIASGIRHKQVDQALRQSEIQLRHKAQQLESALQQLEQSQLQIVQNEKMASLGNLVAGVAHEINNPIGFLNGSINNAKDYVQDLIQHLAIYQQHYPHPGTPIQDHAQEIDLEFLGDDLPKLLDSMQGATARIKSISTSLRTFSRADTEHKTSANLHDGLDSTLLILKYRLKANEFRPAIQVIQNYGDLPQIECFPGQLNQVFMNILANAIDMFDEMAKTGSFSQISAHPQQITIQTAILDRQVQICIRDNGKGMTQEVKARIFDHLFTTKAVGKGTGLGLAIARQIVEETHNGKLSCRSVLDEGTEFIIDIPMNLSH</sequence>
<dbReference type="PROSITE" id="PS50109">
    <property type="entry name" value="HIS_KIN"/>
    <property type="match status" value="1"/>
</dbReference>
<dbReference type="InterPro" id="IPR003018">
    <property type="entry name" value="GAF"/>
</dbReference>
<dbReference type="PROSITE" id="PS50011">
    <property type="entry name" value="PROTEIN_KINASE_DOM"/>
    <property type="match status" value="1"/>
</dbReference>
<keyword evidence="4" id="KW-0808">Transferase</keyword>